<comment type="cofactor">
    <cofactor evidence="4">
        <name>Mn(2+)</name>
        <dbReference type="ChEBI" id="CHEBI:29035"/>
    </cofactor>
    <text evidence="4">Binds 2 manganese ions per subunit.</text>
</comment>
<dbReference type="GO" id="GO:0046872">
    <property type="term" value="F:metal ion binding"/>
    <property type="evidence" value="ECO:0007669"/>
    <property type="project" value="UniProtKB-KW"/>
</dbReference>
<dbReference type="Proteomes" id="UP000074294">
    <property type="component" value="Unassembled WGS sequence"/>
</dbReference>
<dbReference type="InterPro" id="IPR020855">
    <property type="entry name" value="Ureohydrolase_Mn_BS"/>
</dbReference>
<accession>A0A147JT74</accession>
<dbReference type="SUPFAM" id="SSF52768">
    <property type="entry name" value="Arginase/deacetylase"/>
    <property type="match status" value="1"/>
</dbReference>
<dbReference type="PIRSF" id="PIRSF036979">
    <property type="entry name" value="Arginase"/>
    <property type="match status" value="1"/>
</dbReference>
<feature type="binding site" evidence="4">
    <location>
        <position position="133"/>
    </location>
    <ligand>
        <name>Mn(2+)</name>
        <dbReference type="ChEBI" id="CHEBI:29035"/>
        <label>1</label>
    </ligand>
</feature>
<feature type="binding site" evidence="4">
    <location>
        <position position="137"/>
    </location>
    <ligand>
        <name>Mn(2+)</name>
        <dbReference type="ChEBI" id="CHEBI:29035"/>
        <label>1</label>
    </ligand>
</feature>
<evidence type="ECO:0000313" key="7">
    <source>
        <dbReference type="Proteomes" id="UP000074294"/>
    </source>
</evidence>
<dbReference type="GO" id="GO:0033389">
    <property type="term" value="P:putrescine biosynthetic process from arginine, via agmatine"/>
    <property type="evidence" value="ECO:0007669"/>
    <property type="project" value="TreeGrafter"/>
</dbReference>
<dbReference type="Pfam" id="PF00491">
    <property type="entry name" value="Arginase"/>
    <property type="match status" value="1"/>
</dbReference>
<evidence type="ECO:0000256" key="3">
    <source>
        <dbReference type="ARBA" id="ARBA00022801"/>
    </source>
</evidence>
<evidence type="ECO:0000256" key="4">
    <source>
        <dbReference type="PIRSR" id="PIRSR036979-1"/>
    </source>
</evidence>
<organism evidence="6 7">
    <name type="scientific">Hadarchaeum yellowstonense</name>
    <dbReference type="NCBI Taxonomy" id="1776334"/>
    <lineage>
        <taxon>Archaea</taxon>
        <taxon>Methanobacteriati</taxon>
        <taxon>Candidatus Hadarchaeota</taxon>
        <taxon>Candidatus Hadarchaeia</taxon>
        <taxon>Candidatus Hadarchaeales</taxon>
        <taxon>Candidatus Hadarchaeaceae</taxon>
        <taxon>Candidatus Hadarchaeum</taxon>
    </lineage>
</organism>
<keyword evidence="3 5" id="KW-0378">Hydrolase</keyword>
<dbReference type="PANTHER" id="PTHR11358:SF26">
    <property type="entry name" value="GUANIDINO ACID HYDROLASE, MITOCHONDRIAL"/>
    <property type="match status" value="1"/>
</dbReference>
<feature type="binding site" evidence="4">
    <location>
        <position position="135"/>
    </location>
    <ligand>
        <name>Mn(2+)</name>
        <dbReference type="ChEBI" id="CHEBI:29035"/>
        <label>1</label>
    </ligand>
</feature>
<evidence type="ECO:0000256" key="2">
    <source>
        <dbReference type="ARBA" id="ARBA00022723"/>
    </source>
</evidence>
<dbReference type="AlphaFoldDB" id="A0A147JT74"/>
<comment type="similarity">
    <text evidence="1">Belongs to the arginase family. Agmatinase subfamily.</text>
</comment>
<feature type="binding site" evidence="4">
    <location>
        <position position="219"/>
    </location>
    <ligand>
        <name>Mn(2+)</name>
        <dbReference type="ChEBI" id="CHEBI:29035"/>
        <label>1</label>
    </ligand>
</feature>
<dbReference type="CDD" id="cd11593">
    <property type="entry name" value="Agmatinase-like_2"/>
    <property type="match status" value="1"/>
</dbReference>
<evidence type="ECO:0000313" key="6">
    <source>
        <dbReference type="EMBL" id="KUO39682.1"/>
    </source>
</evidence>
<dbReference type="InterPro" id="IPR005925">
    <property type="entry name" value="Agmatinase-rel"/>
</dbReference>
<dbReference type="GO" id="GO:0008783">
    <property type="term" value="F:agmatinase activity"/>
    <property type="evidence" value="ECO:0007669"/>
    <property type="project" value="TreeGrafter"/>
</dbReference>
<keyword evidence="2 4" id="KW-0479">Metal-binding</keyword>
<evidence type="ECO:0000256" key="1">
    <source>
        <dbReference type="ARBA" id="ARBA00009227"/>
    </source>
</evidence>
<evidence type="ECO:0000256" key="5">
    <source>
        <dbReference type="RuleBase" id="RU003684"/>
    </source>
</evidence>
<feature type="binding site" evidence="4">
    <location>
        <position position="221"/>
    </location>
    <ligand>
        <name>Mn(2+)</name>
        <dbReference type="ChEBI" id="CHEBI:29035"/>
        <label>1</label>
    </ligand>
</feature>
<gene>
    <name evidence="6" type="ORF">APZ16_03310</name>
</gene>
<dbReference type="NCBIfam" id="TIGR01230">
    <property type="entry name" value="agmatinase"/>
    <property type="match status" value="1"/>
</dbReference>
<dbReference type="PANTHER" id="PTHR11358">
    <property type="entry name" value="ARGINASE/AGMATINASE"/>
    <property type="match status" value="1"/>
</dbReference>
<dbReference type="InterPro" id="IPR023696">
    <property type="entry name" value="Ureohydrolase_dom_sf"/>
</dbReference>
<dbReference type="STRING" id="1776334.APZ16_03310"/>
<dbReference type="InterPro" id="IPR006035">
    <property type="entry name" value="Ureohydrolase"/>
</dbReference>
<reference evidence="6 7" key="1">
    <citation type="journal article" date="2016" name="Nat. Microbiol.">
        <title>Genomic inference of the metabolism of cosmopolitan subsurface Archaea, Hadesarchaea.</title>
        <authorList>
            <person name="Baker B.J."/>
            <person name="Saw J.H."/>
            <person name="Lind A.E."/>
            <person name="Lazar C.S."/>
            <person name="Hinrichs K.-U."/>
            <person name="Teske A.P."/>
            <person name="Ettema T.J."/>
        </authorList>
    </citation>
    <scope>NUCLEOTIDE SEQUENCE [LARGE SCALE GENOMIC DNA]</scope>
</reference>
<comment type="caution">
    <text evidence="6">The sequence shown here is derived from an EMBL/GenBank/DDBJ whole genome shotgun (WGS) entry which is preliminary data.</text>
</comment>
<dbReference type="EMBL" id="LQMQ01000057">
    <property type="protein sequence ID" value="KUO39682.1"/>
    <property type="molecule type" value="Genomic_DNA"/>
</dbReference>
<protein>
    <recommendedName>
        <fullName evidence="8">Agmatinase</fullName>
    </recommendedName>
</protein>
<feature type="binding site" evidence="4">
    <location>
        <position position="114"/>
    </location>
    <ligand>
        <name>Mn(2+)</name>
        <dbReference type="ChEBI" id="CHEBI:29035"/>
        <label>1</label>
    </ligand>
</feature>
<dbReference type="PROSITE" id="PS51409">
    <property type="entry name" value="ARGINASE_2"/>
    <property type="match status" value="1"/>
</dbReference>
<proteinExistence type="inferred from homology"/>
<keyword evidence="4" id="KW-0464">Manganese</keyword>
<sequence>MKFEEVTPVRPGFGGFDFPYEKSQVVFLGVPLDITSSYRPGYRFAPAKIREASANIETYVMSAGVDVFEKLNISDLGDIVITPTDLKLTGEKITRVVKKILHDGKIPAVMGGEHTISYFVLKAFDDVTVIHLDAHRDLRDEYLGDRLCHATVMRRVLDQLPADRLIQLGVRSCSKDEAEFAENSGIRAYTSEHLIKEPEKIIANLKKIVKNSEVYLSIDLDVLDPAFAPGVSTPEPGGISTVELLRLLRELGKLNISGFDVVELVPPHDDGTTSFVAARIIYELLAALGSKKR</sequence>
<dbReference type="PROSITE" id="PS01053">
    <property type="entry name" value="ARGINASE_1"/>
    <property type="match status" value="1"/>
</dbReference>
<dbReference type="Gene3D" id="3.40.800.10">
    <property type="entry name" value="Ureohydrolase domain"/>
    <property type="match status" value="1"/>
</dbReference>
<evidence type="ECO:0008006" key="8">
    <source>
        <dbReference type="Google" id="ProtNLM"/>
    </source>
</evidence>
<name>A0A147JT74_HADYE</name>